<feature type="region of interest" description="Disordered" evidence="1">
    <location>
        <begin position="1"/>
        <end position="28"/>
    </location>
</feature>
<reference evidence="2" key="2">
    <citation type="journal article" date="2021" name="PeerJ">
        <title>Extensive microbial diversity within the chicken gut microbiome revealed by metagenomics and culture.</title>
        <authorList>
            <person name="Gilroy R."/>
            <person name="Ravi A."/>
            <person name="Getino M."/>
            <person name="Pursley I."/>
            <person name="Horton D.L."/>
            <person name="Alikhan N.F."/>
            <person name="Baker D."/>
            <person name="Gharbi K."/>
            <person name="Hall N."/>
            <person name="Watson M."/>
            <person name="Adriaenssens E.M."/>
            <person name="Foster-Nyarko E."/>
            <person name="Jarju S."/>
            <person name="Secka A."/>
            <person name="Antonio M."/>
            <person name="Oren A."/>
            <person name="Chaudhuri R.R."/>
            <person name="La Ragione R."/>
            <person name="Hildebrand F."/>
            <person name="Pallen M.J."/>
        </authorList>
    </citation>
    <scope>NUCLEOTIDE SEQUENCE</scope>
    <source>
        <strain evidence="2">B1-13419</strain>
    </source>
</reference>
<organism evidence="2 3">
    <name type="scientific">Candidatus Cryptobacteroides faecigallinarum</name>
    <dbReference type="NCBI Taxonomy" id="2840763"/>
    <lineage>
        <taxon>Bacteria</taxon>
        <taxon>Pseudomonadati</taxon>
        <taxon>Bacteroidota</taxon>
        <taxon>Bacteroidia</taxon>
        <taxon>Bacteroidales</taxon>
        <taxon>Candidatus Cryptobacteroides</taxon>
    </lineage>
</organism>
<dbReference type="EMBL" id="JADIMD010000022">
    <property type="protein sequence ID" value="MBO8473964.1"/>
    <property type="molecule type" value="Genomic_DNA"/>
</dbReference>
<name>A0A9D9ILN3_9BACT</name>
<protein>
    <submittedName>
        <fullName evidence="2">Uncharacterized protein</fullName>
    </submittedName>
</protein>
<dbReference type="Proteomes" id="UP000823757">
    <property type="component" value="Unassembled WGS sequence"/>
</dbReference>
<proteinExistence type="predicted"/>
<sequence length="280" mass="32736">MNKNQGRQTQDKAAKANGSTTPKQSLLNRKHRTPLQNLVLSSMADGDLFATLFNLYFYCMSECTDEVGYAWYSEDFSRAIKGREYDFLYETDVMCDDNEADRSFVGSFDSLKEAAVDYYYRAEDSQRKRFDTFMKRIGWKFDDVVGKYHNIVIDIILFYEQELPGYLGLFGEFYFSGMLDNDWLGAMSIQAGKHIHPYRIHRLAYWYYAISECIEKGWADYSWWELSAMTGNDLFDYLTETEKKQKISLEKTTDATLDLIDRALNSMRPIIDRTSKIQTI</sequence>
<comment type="caution">
    <text evidence="2">The sequence shown here is derived from an EMBL/GenBank/DDBJ whole genome shotgun (WGS) entry which is preliminary data.</text>
</comment>
<accession>A0A9D9ILN3</accession>
<dbReference type="AlphaFoldDB" id="A0A9D9ILN3"/>
<gene>
    <name evidence="2" type="ORF">IAB91_01560</name>
</gene>
<evidence type="ECO:0000256" key="1">
    <source>
        <dbReference type="SAM" id="MobiDB-lite"/>
    </source>
</evidence>
<evidence type="ECO:0000313" key="3">
    <source>
        <dbReference type="Proteomes" id="UP000823757"/>
    </source>
</evidence>
<feature type="compositionally biased region" description="Polar residues" evidence="1">
    <location>
        <begin position="17"/>
        <end position="27"/>
    </location>
</feature>
<reference evidence="2" key="1">
    <citation type="submission" date="2020-10" db="EMBL/GenBank/DDBJ databases">
        <authorList>
            <person name="Gilroy R."/>
        </authorList>
    </citation>
    <scope>NUCLEOTIDE SEQUENCE</scope>
    <source>
        <strain evidence="2">B1-13419</strain>
    </source>
</reference>
<evidence type="ECO:0000313" key="2">
    <source>
        <dbReference type="EMBL" id="MBO8473964.1"/>
    </source>
</evidence>